<dbReference type="InterPro" id="IPR019999">
    <property type="entry name" value="Anth_synth_I-like"/>
</dbReference>
<evidence type="ECO:0000259" key="2">
    <source>
        <dbReference type="Pfam" id="PF00425"/>
    </source>
</evidence>
<dbReference type="GO" id="GO:0046820">
    <property type="term" value="F:4-amino-4-deoxychorismate synthase activity"/>
    <property type="evidence" value="ECO:0007669"/>
    <property type="project" value="TreeGrafter"/>
</dbReference>
<comment type="caution">
    <text evidence="4">The sequence shown here is derived from an EMBL/GenBank/DDBJ whole genome shotgun (WGS) entry which is preliminary data.</text>
</comment>
<dbReference type="InterPro" id="IPR015890">
    <property type="entry name" value="Chorismate_C"/>
</dbReference>
<dbReference type="InterPro" id="IPR005801">
    <property type="entry name" value="ADC_synthase"/>
</dbReference>
<reference evidence="5" key="1">
    <citation type="submission" date="2018-04" db="EMBL/GenBank/DDBJ databases">
        <authorList>
            <person name="Liu S."/>
            <person name="Wang Z."/>
            <person name="Li J."/>
        </authorList>
    </citation>
    <scope>NUCLEOTIDE SEQUENCE [LARGE SCALE GENOMIC DNA]</scope>
    <source>
        <strain evidence="5">622</strain>
    </source>
</reference>
<proteinExistence type="predicted"/>
<dbReference type="PANTHER" id="PTHR11236:SF18">
    <property type="entry name" value="AMINODEOXYCHORISMATE SYNTHASE"/>
    <property type="match status" value="1"/>
</dbReference>
<dbReference type="GO" id="GO:0000162">
    <property type="term" value="P:L-tryptophan biosynthetic process"/>
    <property type="evidence" value="ECO:0007669"/>
    <property type="project" value="TreeGrafter"/>
</dbReference>
<dbReference type="GO" id="GO:0008153">
    <property type="term" value="P:4-aminobenzoate biosynthetic process"/>
    <property type="evidence" value="ECO:0007669"/>
    <property type="project" value="TreeGrafter"/>
</dbReference>
<protein>
    <submittedName>
        <fullName evidence="4">Aminodeoxychorismate synthase component I</fullName>
    </submittedName>
</protein>
<evidence type="ECO:0000259" key="3">
    <source>
        <dbReference type="Pfam" id="PF04715"/>
    </source>
</evidence>
<dbReference type="PRINTS" id="PR00095">
    <property type="entry name" value="ANTSNTHASEI"/>
</dbReference>
<evidence type="ECO:0000256" key="1">
    <source>
        <dbReference type="SAM" id="MobiDB-lite"/>
    </source>
</evidence>
<dbReference type="InterPro" id="IPR006805">
    <property type="entry name" value="Anth_synth_I_N"/>
</dbReference>
<sequence>MQSGTTTRALDIWVDPEEAFLALFSKSEHAFWLDSGRSASTGFSYLGDGSTTLTASVADGTVTYIDGDGETPRVRSATVFDALADVLAQDAARDRHDVTVGEFSPGWVGWLGYEAGAAHVGTRHHRSRYPDAALVRAERVLVFDHAARTVTAVVAAAQVDAGEPGSEPDFSWLDPLKQRGVTGERAEPAEPADPDPAGPVRWRHDPGEYRALIARAQDHIRAGDAYLLCLTNELRIDGSFDATTVYRRLRRSSPSHHGGLIRIGGVALVSSSPEQFLRITPDRTITTRPIKGTRPRGDGHVTDAAQRDDLLASVKERAENLMIVDLMRNDLGRIAALGSVRVSDLLTVESYAQVHQLVSTVTARLAEGVTPVAAVAAAFPAGSMTGAPKLSAMGLLDDLEQGPRGVYSGAFGYFGADGAVDLAMVIRSILINGDGATIGTGGGITALSVADDEVEEIRLKAAALLDALGASQQEVG</sequence>
<evidence type="ECO:0000313" key="4">
    <source>
        <dbReference type="EMBL" id="PWC08161.1"/>
    </source>
</evidence>
<dbReference type="PANTHER" id="PTHR11236">
    <property type="entry name" value="AMINOBENZOATE/ANTHRANILATE SYNTHASE"/>
    <property type="match status" value="1"/>
</dbReference>
<dbReference type="Pfam" id="PF04715">
    <property type="entry name" value="Anth_synt_I_N"/>
    <property type="match status" value="1"/>
</dbReference>
<keyword evidence="5" id="KW-1185">Reference proteome</keyword>
<dbReference type="Proteomes" id="UP000244962">
    <property type="component" value="Unassembled WGS sequence"/>
</dbReference>
<dbReference type="SUPFAM" id="SSF56322">
    <property type="entry name" value="ADC synthase"/>
    <property type="match status" value="1"/>
</dbReference>
<organism evidence="4 5">
    <name type="scientific">Mycetocola zhujimingii</name>
    <dbReference type="NCBI Taxonomy" id="2079792"/>
    <lineage>
        <taxon>Bacteria</taxon>
        <taxon>Bacillati</taxon>
        <taxon>Actinomycetota</taxon>
        <taxon>Actinomycetes</taxon>
        <taxon>Micrococcales</taxon>
        <taxon>Microbacteriaceae</taxon>
        <taxon>Mycetocola</taxon>
    </lineage>
</organism>
<gene>
    <name evidence="4" type="ORF">DF223_02065</name>
</gene>
<dbReference type="Gene3D" id="3.60.120.10">
    <property type="entry name" value="Anthranilate synthase"/>
    <property type="match status" value="1"/>
</dbReference>
<dbReference type="Pfam" id="PF00425">
    <property type="entry name" value="Chorismate_bind"/>
    <property type="match status" value="1"/>
</dbReference>
<dbReference type="EMBL" id="QEFB01000001">
    <property type="protein sequence ID" value="PWC08161.1"/>
    <property type="molecule type" value="Genomic_DNA"/>
</dbReference>
<name>A0A2U1TGY7_9MICO</name>
<feature type="domain" description="Anthranilate synthase component I N-terminal" evidence="3">
    <location>
        <begin position="13"/>
        <end position="151"/>
    </location>
</feature>
<dbReference type="AlphaFoldDB" id="A0A2U1TGY7"/>
<dbReference type="RefSeq" id="WP_108962020.1">
    <property type="nucleotide sequence ID" value="NZ_QEFB01000001.1"/>
</dbReference>
<feature type="domain" description="Chorismate-utilising enzyme C-terminal" evidence="2">
    <location>
        <begin position="208"/>
        <end position="460"/>
    </location>
</feature>
<dbReference type="GO" id="GO:0005737">
    <property type="term" value="C:cytoplasm"/>
    <property type="evidence" value="ECO:0007669"/>
    <property type="project" value="TreeGrafter"/>
</dbReference>
<feature type="region of interest" description="Disordered" evidence="1">
    <location>
        <begin position="181"/>
        <end position="203"/>
    </location>
</feature>
<evidence type="ECO:0000313" key="5">
    <source>
        <dbReference type="Proteomes" id="UP000244962"/>
    </source>
</evidence>
<accession>A0A2U1TGY7</accession>